<sequence length="374" mass="45014">MIYQEYLNKIKEIQKSLLDFLESENDVEENFQNLIFHLVEHDIRSSRQEMKIFLYLISKIVKNHNRESNFFEKIKKILQYLKDDIKSNLSNYEIFKIFKSNKIILLFCIQNEILNFNHSIYLYLIKKKFDLFFQTEILDFIKQQNNQLRYQHMANKLSAKPDDDFNEKRNLGENDNYISKIIREDLIEEFITYVNQNGYSLNSTIQPSIYETNSLLIKKEPSLIEYAAFFGSIQIFKYLYNNGVKLTPSLWIYGIHGFCEEMIHILEEKKIKPSDKTYEECLKESIKCHHNGIANYIINNLLKGKIEKRNEVSNFENNLYSYGFHYHNYLFLPDDENKSHFIFHYACKYDYFTLVDFLYKTKKTNLYEESILKS</sequence>
<dbReference type="EMBL" id="JAPFFF010000038">
    <property type="protein sequence ID" value="KAK8842517.1"/>
    <property type="molecule type" value="Genomic_DNA"/>
</dbReference>
<protein>
    <recommendedName>
        <fullName evidence="3">DUF3447 domain-containing protein</fullName>
    </recommendedName>
</protein>
<dbReference type="PANTHER" id="PTHR24159">
    <property type="match status" value="1"/>
</dbReference>
<evidence type="ECO:0000313" key="2">
    <source>
        <dbReference type="Proteomes" id="UP001470230"/>
    </source>
</evidence>
<organism evidence="1 2">
    <name type="scientific">Tritrichomonas musculus</name>
    <dbReference type="NCBI Taxonomy" id="1915356"/>
    <lineage>
        <taxon>Eukaryota</taxon>
        <taxon>Metamonada</taxon>
        <taxon>Parabasalia</taxon>
        <taxon>Tritrichomonadida</taxon>
        <taxon>Tritrichomonadidae</taxon>
        <taxon>Tritrichomonas</taxon>
    </lineage>
</organism>
<dbReference type="InterPro" id="IPR036770">
    <property type="entry name" value="Ankyrin_rpt-contain_sf"/>
</dbReference>
<reference evidence="1 2" key="1">
    <citation type="submission" date="2024-04" db="EMBL/GenBank/DDBJ databases">
        <title>Tritrichomonas musculus Genome.</title>
        <authorList>
            <person name="Alves-Ferreira E."/>
            <person name="Grigg M."/>
            <person name="Lorenzi H."/>
            <person name="Galac M."/>
        </authorList>
    </citation>
    <scope>NUCLEOTIDE SEQUENCE [LARGE SCALE GENOMIC DNA]</scope>
    <source>
        <strain evidence="1 2">EAF2021</strain>
    </source>
</reference>
<name>A0ABR2H9R4_9EUKA</name>
<comment type="caution">
    <text evidence="1">The sequence shown here is derived from an EMBL/GenBank/DDBJ whole genome shotgun (WGS) entry which is preliminary data.</text>
</comment>
<dbReference type="SUPFAM" id="SSF48403">
    <property type="entry name" value="Ankyrin repeat"/>
    <property type="match status" value="1"/>
</dbReference>
<keyword evidence="2" id="KW-1185">Reference proteome</keyword>
<proteinExistence type="predicted"/>
<accession>A0ABR2H9R4</accession>
<dbReference type="PANTHER" id="PTHR24159:SF5">
    <property type="entry name" value="ANK_REP_REGION DOMAIN-CONTAINING PROTEIN"/>
    <property type="match status" value="1"/>
</dbReference>
<dbReference type="Proteomes" id="UP001470230">
    <property type="component" value="Unassembled WGS sequence"/>
</dbReference>
<evidence type="ECO:0008006" key="3">
    <source>
        <dbReference type="Google" id="ProtNLM"/>
    </source>
</evidence>
<gene>
    <name evidence="1" type="ORF">M9Y10_026109</name>
</gene>
<evidence type="ECO:0000313" key="1">
    <source>
        <dbReference type="EMBL" id="KAK8842517.1"/>
    </source>
</evidence>